<dbReference type="EMBL" id="JAMPJT010000008">
    <property type="protein sequence ID" value="MCV9879589.1"/>
    <property type="molecule type" value="Genomic_DNA"/>
</dbReference>
<dbReference type="PANTHER" id="PTHR19211:SF96">
    <property type="entry name" value="ATP-BINDING PROTEIN YBIT-RELATED"/>
    <property type="match status" value="1"/>
</dbReference>
<reference evidence="7" key="1">
    <citation type="submission" date="2022-04" db="EMBL/GenBank/DDBJ databases">
        <title>Brenneria sp. isolated from walnut trees in Serbia.</title>
        <authorList>
            <person name="Gasic K."/>
            <person name="Zlatkovic N."/>
            <person name="Kuzmanovic N."/>
        </authorList>
    </citation>
    <scope>NUCLEOTIDE SEQUENCE</scope>
    <source>
        <strain evidence="8">KBI 423</strain>
        <strain evidence="7">KBI 447</strain>
    </source>
</reference>
<dbReference type="InterPro" id="IPR027417">
    <property type="entry name" value="P-loop_NTPase"/>
</dbReference>
<dbReference type="AlphaFoldDB" id="A0AA41XXZ8"/>
<dbReference type="FunFam" id="3.40.50.300:FF:000011">
    <property type="entry name" value="Putative ABC transporter ATP-binding component"/>
    <property type="match status" value="1"/>
</dbReference>
<evidence type="ECO:0000259" key="6">
    <source>
        <dbReference type="PROSITE" id="PS50893"/>
    </source>
</evidence>
<evidence type="ECO:0000313" key="10">
    <source>
        <dbReference type="Proteomes" id="UP001165569"/>
    </source>
</evidence>
<dbReference type="InterPro" id="IPR003439">
    <property type="entry name" value="ABC_transporter-like_ATP-bd"/>
</dbReference>
<dbReference type="Proteomes" id="UP001165568">
    <property type="component" value="Unassembled WGS sequence"/>
</dbReference>
<dbReference type="RefSeq" id="WP_264090653.1">
    <property type="nucleotide sequence ID" value="NZ_JAMPJT010000008.1"/>
</dbReference>
<dbReference type="Pfam" id="PF00005">
    <property type="entry name" value="ABC_tran"/>
    <property type="match status" value="2"/>
</dbReference>
<protein>
    <recommendedName>
        <fullName evidence="5">Probable ATP-binding protein YbiT</fullName>
    </recommendedName>
</protein>
<proteinExistence type="inferred from homology"/>
<organism evidence="7 10">
    <name type="scientific">Brenneria izbisi</name>
    <dbReference type="NCBI Taxonomy" id="2939450"/>
    <lineage>
        <taxon>Bacteria</taxon>
        <taxon>Pseudomonadati</taxon>
        <taxon>Pseudomonadota</taxon>
        <taxon>Gammaproteobacteria</taxon>
        <taxon>Enterobacterales</taxon>
        <taxon>Pectobacteriaceae</taxon>
        <taxon>Brenneria</taxon>
    </lineage>
</organism>
<feature type="domain" description="ABC transporter" evidence="6">
    <location>
        <begin position="2"/>
        <end position="252"/>
    </location>
</feature>
<evidence type="ECO:0000256" key="5">
    <source>
        <dbReference type="ARBA" id="ARBA00074044"/>
    </source>
</evidence>
<evidence type="ECO:0000313" key="7">
    <source>
        <dbReference type="EMBL" id="MCV9879589.1"/>
    </source>
</evidence>
<dbReference type="GO" id="GO:0016887">
    <property type="term" value="F:ATP hydrolysis activity"/>
    <property type="evidence" value="ECO:0007669"/>
    <property type="project" value="InterPro"/>
</dbReference>
<evidence type="ECO:0000313" key="8">
    <source>
        <dbReference type="EMBL" id="MCV9882978.1"/>
    </source>
</evidence>
<dbReference type="PROSITE" id="PS50893">
    <property type="entry name" value="ABC_TRANSPORTER_2"/>
    <property type="match status" value="2"/>
</dbReference>
<evidence type="ECO:0000256" key="3">
    <source>
        <dbReference type="ARBA" id="ARBA00022840"/>
    </source>
</evidence>
<comment type="similarity">
    <text evidence="4">Belongs to the ABC transporter superfamily. ABCF family. YbiT subfamily.</text>
</comment>
<dbReference type="EMBL" id="JAMPJU010000008">
    <property type="protein sequence ID" value="MCV9882978.1"/>
    <property type="molecule type" value="Genomic_DNA"/>
</dbReference>
<dbReference type="SUPFAM" id="SSF52540">
    <property type="entry name" value="P-loop containing nucleoside triphosphate hydrolases"/>
    <property type="match status" value="2"/>
</dbReference>
<dbReference type="SMART" id="SM00382">
    <property type="entry name" value="AAA"/>
    <property type="match status" value="2"/>
</dbReference>
<keyword evidence="3" id="KW-0067">ATP-binding</keyword>
<keyword evidence="2" id="KW-0547">Nucleotide-binding</keyword>
<name>A0AA41XXZ8_9GAMM</name>
<dbReference type="NCBIfam" id="NF011646">
    <property type="entry name" value="PRK15064.1"/>
    <property type="match status" value="1"/>
</dbReference>
<keyword evidence="9" id="KW-1185">Reference proteome</keyword>
<feature type="domain" description="ABC transporter" evidence="6">
    <location>
        <begin position="320"/>
        <end position="529"/>
    </location>
</feature>
<dbReference type="Gene3D" id="3.40.50.300">
    <property type="entry name" value="P-loop containing nucleotide triphosphate hydrolases"/>
    <property type="match status" value="2"/>
</dbReference>
<comment type="caution">
    <text evidence="7">The sequence shown here is derived from an EMBL/GenBank/DDBJ whole genome shotgun (WGS) entry which is preliminary data.</text>
</comment>
<dbReference type="GO" id="GO:0005524">
    <property type="term" value="F:ATP binding"/>
    <property type="evidence" value="ECO:0007669"/>
    <property type="project" value="UniProtKB-KW"/>
</dbReference>
<accession>A0AA41XXZ8</accession>
<dbReference type="InterPro" id="IPR003593">
    <property type="entry name" value="AAA+_ATPase"/>
</dbReference>
<evidence type="ECO:0000256" key="1">
    <source>
        <dbReference type="ARBA" id="ARBA00022737"/>
    </source>
</evidence>
<dbReference type="InterPro" id="IPR032781">
    <property type="entry name" value="ABC_tran_Xtn"/>
</dbReference>
<dbReference type="CDD" id="cd03221">
    <property type="entry name" value="ABCF_EF-3"/>
    <property type="match status" value="2"/>
</dbReference>
<dbReference type="Proteomes" id="UP001165569">
    <property type="component" value="Unassembled WGS sequence"/>
</dbReference>
<evidence type="ECO:0000256" key="2">
    <source>
        <dbReference type="ARBA" id="ARBA00022741"/>
    </source>
</evidence>
<evidence type="ECO:0000256" key="4">
    <source>
        <dbReference type="ARBA" id="ARBA00061551"/>
    </source>
</evidence>
<sequence length="530" mass="59597">MLSTNNITMQFGSKPLFENISVKFGGGNRYGLIGANGCGKSTLMKILGGDLAPSSGNVFLDPNERLGKLRQDQFAFEQYSVLDTVIMGHAELWAVKEERDRIYSLAEMSEADGYKVADLEVQYGEMDGYSAEARAGELLLGVGIPVEQHYGPMSEVAPGWKLRVLLAQALFANPDILLLDEPTNNLDIATIRWLEQVLNERNSTMIIISHDRHFLNMVCTHMADLDYGELRIYPGNYDEYMTAATQARERLLADNAKKKAQISELQSFVSRFSANASKSKQATSRARQIDKIQLEEVKASSRQNPFIRFEQDKKLFRNALEVEALAKGFDNGPLFHKLNLMVEVGEKVAILGTNGIGKSTLLKTLVGDMQPDSGTVKWSENVKIGYYAQDHEYEFDDSLTVFDWMSQWKQAKDDEQAVRSVLGRLLFSQDDIKKKVKVLSGGEKGRMLFGKLMMQRPNVLVMDEPTNHLDMESIESLNMALELYEGTLLFVSHDREFVSSLATRILEITANNVIDFTGNYEDYLRSQGIQ</sequence>
<dbReference type="PANTHER" id="PTHR19211">
    <property type="entry name" value="ATP-BINDING TRANSPORT PROTEIN-RELATED"/>
    <property type="match status" value="1"/>
</dbReference>
<evidence type="ECO:0000313" key="9">
    <source>
        <dbReference type="Proteomes" id="UP001165568"/>
    </source>
</evidence>
<dbReference type="FunFam" id="3.40.50.300:FF:000070">
    <property type="entry name" value="Putative ABC transporter ATP-binding component"/>
    <property type="match status" value="1"/>
</dbReference>
<keyword evidence="1" id="KW-0677">Repeat</keyword>
<dbReference type="Pfam" id="PF12848">
    <property type="entry name" value="ABC_tran_Xtn"/>
    <property type="match status" value="1"/>
</dbReference>
<gene>
    <name evidence="7" type="ORF">NC803_12110</name>
    <name evidence="8" type="ORF">NC856_11935</name>
</gene>
<dbReference type="InterPro" id="IPR050611">
    <property type="entry name" value="ABCF"/>
</dbReference>